<proteinExistence type="inferred from homology"/>
<dbReference type="InterPro" id="IPR034666">
    <property type="entry name" value="ARPC2/4"/>
</dbReference>
<reference evidence="9 10" key="1">
    <citation type="submission" date="2019-03" db="EMBL/GenBank/DDBJ databases">
        <authorList>
            <person name="Gaulin E."/>
            <person name="Dumas B."/>
        </authorList>
    </citation>
    <scope>NUCLEOTIDE SEQUENCE [LARGE SCALE GENOMIC DNA]</scope>
    <source>
        <strain evidence="9">CBS 568.67</strain>
    </source>
</reference>
<evidence type="ECO:0000256" key="2">
    <source>
        <dbReference type="ARBA" id="ARBA00007192"/>
    </source>
</evidence>
<keyword evidence="10" id="KW-1185">Reference proteome</keyword>
<gene>
    <name evidence="9" type="primary">Aste57867_15284</name>
    <name evidence="8" type="ORF">As57867_015228</name>
    <name evidence="9" type="ORF">ASTE57867_15284</name>
</gene>
<evidence type="ECO:0000256" key="6">
    <source>
        <dbReference type="RuleBase" id="RU364015"/>
    </source>
</evidence>
<comment type="subunit">
    <text evidence="6">Component of the Arp2/3 complex.</text>
</comment>
<evidence type="ECO:0000313" key="10">
    <source>
        <dbReference type="Proteomes" id="UP000332933"/>
    </source>
</evidence>
<dbReference type="PANTHER" id="PTHR12058">
    <property type="entry name" value="ARP2/3 COMPLEX 34 KDA SUBUNIT"/>
    <property type="match status" value="1"/>
</dbReference>
<evidence type="ECO:0000256" key="4">
    <source>
        <dbReference type="ARBA" id="ARBA00023203"/>
    </source>
</evidence>
<accession>A0A485L3D8</accession>
<keyword evidence="5 6" id="KW-0206">Cytoskeleton</keyword>
<feature type="region of interest" description="Disordered" evidence="7">
    <location>
        <begin position="307"/>
        <end position="329"/>
    </location>
</feature>
<organism evidence="9 10">
    <name type="scientific">Aphanomyces stellatus</name>
    <dbReference type="NCBI Taxonomy" id="120398"/>
    <lineage>
        <taxon>Eukaryota</taxon>
        <taxon>Sar</taxon>
        <taxon>Stramenopiles</taxon>
        <taxon>Oomycota</taxon>
        <taxon>Saprolegniomycetes</taxon>
        <taxon>Saprolegniales</taxon>
        <taxon>Verrucalvaceae</taxon>
        <taxon>Aphanomyces</taxon>
    </lineage>
</organism>
<dbReference type="GO" id="GO:0030041">
    <property type="term" value="P:actin filament polymerization"/>
    <property type="evidence" value="ECO:0007669"/>
    <property type="project" value="InterPro"/>
</dbReference>
<dbReference type="Proteomes" id="UP000332933">
    <property type="component" value="Unassembled WGS sequence"/>
</dbReference>
<comment type="function">
    <text evidence="6">Functions as actin-binding component of the Arp2/3 complex which is involved in regulation of actin polymerization and together with an activating nucleation-promoting factor (NPF) mediates the formation of branched actin networks.</text>
</comment>
<reference evidence="8" key="2">
    <citation type="submission" date="2019-06" db="EMBL/GenBank/DDBJ databases">
        <title>Genomics analysis of Aphanomyces spp. identifies a new class of oomycete effector associated with host adaptation.</title>
        <authorList>
            <person name="Gaulin E."/>
        </authorList>
    </citation>
    <scope>NUCLEOTIDE SEQUENCE</scope>
    <source>
        <strain evidence="8">CBS 578.67</strain>
    </source>
</reference>
<dbReference type="SUPFAM" id="SSF69645">
    <property type="entry name" value="Arp2/3 complex subunits"/>
    <property type="match status" value="2"/>
</dbReference>
<sequence length="329" mass="37260">MRVIIRASGNECQTLPFWFDEGKKAMIFLENESKIVQEVLLGRLGETAPRPVEPLEIRLCDFDDVQYDISIQGTALSVSMAYRPYLELQKFGAVNMLAKVYPEFQITAPKPGFELTLVANVDTITPQNAVDVVNRVAMLKRNILSAPFDHCFLALHAGQANVLSPIQIPFRRQETIYVLPQADRIVIVFSVAFQDKTDQAIAKVFLQEFAEARRHVNNAPPVSFGKDPPLELRAISGLRPSPDHVGYLSFAIFKSHIDSDAKREKACTLIQGFRNYLHYHIKASKTYLHIRMRKRVDLLLQVLNRAQPPKDPSKTTKKTISGKTFDRKV</sequence>
<evidence type="ECO:0000313" key="9">
    <source>
        <dbReference type="EMBL" id="VFT92093.1"/>
    </source>
</evidence>
<dbReference type="InterPro" id="IPR007188">
    <property type="entry name" value="ARPC2"/>
</dbReference>
<keyword evidence="3 6" id="KW-0963">Cytoplasm</keyword>
<comment type="subcellular location">
    <subcellularLocation>
        <location evidence="1 6">Cytoplasm</location>
        <location evidence="1 6">Cytoskeleton</location>
    </subcellularLocation>
</comment>
<name>A0A485L3D8_9STRA</name>
<evidence type="ECO:0000313" key="8">
    <source>
        <dbReference type="EMBL" id="KAF0693785.1"/>
    </source>
</evidence>
<dbReference type="Pfam" id="PF04045">
    <property type="entry name" value="P34-Arc"/>
    <property type="match status" value="1"/>
</dbReference>
<evidence type="ECO:0000256" key="3">
    <source>
        <dbReference type="ARBA" id="ARBA00022490"/>
    </source>
</evidence>
<dbReference type="GO" id="GO:0051015">
    <property type="term" value="F:actin filament binding"/>
    <property type="evidence" value="ECO:0007669"/>
    <property type="project" value="TreeGrafter"/>
</dbReference>
<dbReference type="OrthoDB" id="148331at2759"/>
<evidence type="ECO:0000256" key="7">
    <source>
        <dbReference type="SAM" id="MobiDB-lite"/>
    </source>
</evidence>
<protein>
    <recommendedName>
        <fullName evidence="6">Arp2/3 complex 34 kDa subunit</fullName>
    </recommendedName>
</protein>
<evidence type="ECO:0000256" key="1">
    <source>
        <dbReference type="ARBA" id="ARBA00004245"/>
    </source>
</evidence>
<keyword evidence="4 6" id="KW-0009">Actin-binding</keyword>
<comment type="similarity">
    <text evidence="2 6">Belongs to the ARPC2 family.</text>
</comment>
<dbReference type="Gene3D" id="3.30.1460.20">
    <property type="match status" value="2"/>
</dbReference>
<evidence type="ECO:0000256" key="5">
    <source>
        <dbReference type="ARBA" id="ARBA00023212"/>
    </source>
</evidence>
<dbReference type="EMBL" id="VJMH01005645">
    <property type="protein sequence ID" value="KAF0693785.1"/>
    <property type="molecule type" value="Genomic_DNA"/>
</dbReference>
<dbReference type="AlphaFoldDB" id="A0A485L3D8"/>
<dbReference type="GO" id="GO:0005200">
    <property type="term" value="F:structural constituent of cytoskeleton"/>
    <property type="evidence" value="ECO:0007669"/>
    <property type="project" value="TreeGrafter"/>
</dbReference>
<dbReference type="PANTHER" id="PTHR12058:SF0">
    <property type="entry name" value="ACTIN-RELATED PROTEIN 2_3 COMPLEX SUBUNIT 2"/>
    <property type="match status" value="1"/>
</dbReference>
<dbReference type="GO" id="GO:0005885">
    <property type="term" value="C:Arp2/3 protein complex"/>
    <property type="evidence" value="ECO:0007669"/>
    <property type="project" value="InterPro"/>
</dbReference>
<dbReference type="EMBL" id="CAADRA010005666">
    <property type="protein sequence ID" value="VFT92093.1"/>
    <property type="molecule type" value="Genomic_DNA"/>
</dbReference>
<dbReference type="GO" id="GO:0034314">
    <property type="term" value="P:Arp2/3 complex-mediated actin nucleation"/>
    <property type="evidence" value="ECO:0007669"/>
    <property type="project" value="InterPro"/>
</dbReference>